<reference evidence="6 7" key="1">
    <citation type="submission" date="2017-09" db="EMBL/GenBank/DDBJ databases">
        <title>Pseudomonas abyssi sp. nov. isolated from Abyssopelagic Water.</title>
        <authorList>
            <person name="Wei Y."/>
        </authorList>
    </citation>
    <scope>NUCLEOTIDE SEQUENCE [LARGE SCALE GENOMIC DNA]</scope>
    <source>
        <strain evidence="6 7">MT5</strain>
    </source>
</reference>
<dbReference type="Gene3D" id="3.20.20.100">
    <property type="entry name" value="NADP-dependent oxidoreductase domain"/>
    <property type="match status" value="1"/>
</dbReference>
<name>A0A2A3MKK5_9PSED</name>
<gene>
    <name evidence="6" type="ORF">CNQ84_06010</name>
</gene>
<dbReference type="InterPro" id="IPR020471">
    <property type="entry name" value="AKR"/>
</dbReference>
<feature type="domain" description="NADP-dependent oxidoreductase" evidence="5">
    <location>
        <begin position="16"/>
        <end position="337"/>
    </location>
</feature>
<keyword evidence="2" id="KW-0560">Oxidoreductase</keyword>
<protein>
    <recommendedName>
        <fullName evidence="4">Protein tas</fullName>
    </recommendedName>
</protein>
<keyword evidence="1" id="KW-0521">NADP</keyword>
<organism evidence="6 7">
    <name type="scientific">Pseudomonas abyssi</name>
    <dbReference type="NCBI Taxonomy" id="170540"/>
    <lineage>
        <taxon>Bacteria</taxon>
        <taxon>Pseudomonadati</taxon>
        <taxon>Pseudomonadota</taxon>
        <taxon>Gammaproteobacteria</taxon>
        <taxon>Pseudomonadales</taxon>
        <taxon>Pseudomonadaceae</taxon>
        <taxon>Pseudomonas</taxon>
    </lineage>
</organism>
<dbReference type="Proteomes" id="UP000242313">
    <property type="component" value="Unassembled WGS sequence"/>
</dbReference>
<dbReference type="InterPro" id="IPR036812">
    <property type="entry name" value="NAD(P)_OxRdtase_dom_sf"/>
</dbReference>
<proteinExistence type="inferred from homology"/>
<evidence type="ECO:0000256" key="3">
    <source>
        <dbReference type="ARBA" id="ARBA00038157"/>
    </source>
</evidence>
<evidence type="ECO:0000256" key="4">
    <source>
        <dbReference type="ARBA" id="ARBA00070119"/>
    </source>
</evidence>
<sequence>MQYRPLGRSNLKVSALCLGTMTWGEQNTQQEAFAQIDRARDAGVNFIDTAEMYPVPPKGDTYGATETIIGNFFAQRGERDKWILASKIAGPGNGLSYLRGGRTRFTKTHINDAIEGSLKRLQTDYIDLYQLHWPDRETNFFGQLGYRHNPDDELTSFEDTLEALDGLVKAGKVRHIGLSNETPWGVSRFLHLADSRGWPRMASIQNPYNLLNRTYEVGLAEMSMRENIGLLAYSPLAFGALTGKYLNGLRPEKARLTLFERFVRYSNPQAQKACGRYVQLARDHGMDPAQMALAFVTRQPFVTSNIIGATNMDQLNRNLSSINMGLTDSVLKAIAEIHQSQPNPAP</sequence>
<dbReference type="NCBIfam" id="NF007912">
    <property type="entry name" value="PRK10625.1"/>
    <property type="match status" value="1"/>
</dbReference>
<dbReference type="InterPro" id="IPR023210">
    <property type="entry name" value="NADP_OxRdtase_dom"/>
</dbReference>
<dbReference type="Pfam" id="PF00248">
    <property type="entry name" value="Aldo_ket_red"/>
    <property type="match status" value="1"/>
</dbReference>
<evidence type="ECO:0000256" key="1">
    <source>
        <dbReference type="ARBA" id="ARBA00022857"/>
    </source>
</evidence>
<dbReference type="GO" id="GO:0016491">
    <property type="term" value="F:oxidoreductase activity"/>
    <property type="evidence" value="ECO:0007669"/>
    <property type="project" value="UniProtKB-KW"/>
</dbReference>
<dbReference type="InterPro" id="IPR050523">
    <property type="entry name" value="AKR_Detox_Biosynth"/>
</dbReference>
<accession>A0A2A3MKK5</accession>
<dbReference type="RefSeq" id="WP_096003992.1">
    <property type="nucleotide sequence ID" value="NZ_NTMR01000005.1"/>
</dbReference>
<comment type="similarity">
    <text evidence="3">Belongs to the aldo/keto reductase family. Aldo/keto reductase 2 subfamily.</text>
</comment>
<keyword evidence="7" id="KW-1185">Reference proteome</keyword>
<dbReference type="EMBL" id="NTMR01000005">
    <property type="protein sequence ID" value="PBK05331.1"/>
    <property type="molecule type" value="Genomic_DNA"/>
</dbReference>
<evidence type="ECO:0000256" key="2">
    <source>
        <dbReference type="ARBA" id="ARBA00023002"/>
    </source>
</evidence>
<evidence type="ECO:0000313" key="6">
    <source>
        <dbReference type="EMBL" id="PBK05331.1"/>
    </source>
</evidence>
<dbReference type="PANTHER" id="PTHR43364:SF4">
    <property type="entry name" value="NAD(P)-LINKED OXIDOREDUCTASE SUPERFAMILY PROTEIN"/>
    <property type="match status" value="1"/>
</dbReference>
<dbReference type="FunFam" id="3.20.20.100:FF:000005">
    <property type="entry name" value="NADP(H)-dependent aldo-keto reductase"/>
    <property type="match status" value="1"/>
</dbReference>
<dbReference type="AlphaFoldDB" id="A0A2A3MKK5"/>
<dbReference type="CDD" id="cd19094">
    <property type="entry name" value="AKR_Tas-like"/>
    <property type="match status" value="1"/>
</dbReference>
<dbReference type="PRINTS" id="PR00069">
    <property type="entry name" value="ALDKETRDTASE"/>
</dbReference>
<evidence type="ECO:0000259" key="5">
    <source>
        <dbReference type="Pfam" id="PF00248"/>
    </source>
</evidence>
<evidence type="ECO:0000313" key="7">
    <source>
        <dbReference type="Proteomes" id="UP000242313"/>
    </source>
</evidence>
<dbReference type="SUPFAM" id="SSF51430">
    <property type="entry name" value="NAD(P)-linked oxidoreductase"/>
    <property type="match status" value="1"/>
</dbReference>
<comment type="caution">
    <text evidence="6">The sequence shown here is derived from an EMBL/GenBank/DDBJ whole genome shotgun (WGS) entry which is preliminary data.</text>
</comment>
<dbReference type="PANTHER" id="PTHR43364">
    <property type="entry name" value="NADH-SPECIFIC METHYLGLYOXAL REDUCTASE-RELATED"/>
    <property type="match status" value="1"/>
</dbReference>